<dbReference type="AlphaFoldDB" id="A0A3E0TSS0"/>
<protein>
    <submittedName>
        <fullName evidence="1">YcjX family protein</fullName>
    </submittedName>
</protein>
<evidence type="ECO:0000313" key="1">
    <source>
        <dbReference type="EMBL" id="REL27588.1"/>
    </source>
</evidence>
<dbReference type="OrthoDB" id="9777645at2"/>
<dbReference type="PIRSF" id="PIRSF019381">
    <property type="entry name" value="YcjX"/>
    <property type="match status" value="1"/>
</dbReference>
<reference evidence="1 2" key="1">
    <citation type="submission" date="2018-08" db="EMBL/GenBank/DDBJ databases">
        <title>Thalassotalea euphylliae genome.</title>
        <authorList>
            <person name="Summers S."/>
            <person name="Rice S.A."/>
            <person name="Freckelton M.L."/>
            <person name="Nedved B.T."/>
            <person name="Hadfield M.G."/>
        </authorList>
    </citation>
    <scope>NUCLEOTIDE SEQUENCE [LARGE SCALE GENOMIC DNA]</scope>
    <source>
        <strain evidence="1 2">H1</strain>
    </source>
</reference>
<dbReference type="Pfam" id="PF04317">
    <property type="entry name" value="DUF463"/>
    <property type="match status" value="1"/>
</dbReference>
<dbReference type="PANTHER" id="PTHR38605:SF1">
    <property type="entry name" value="ATPASE"/>
    <property type="match status" value="1"/>
</dbReference>
<organism evidence="1 2">
    <name type="scientific">Thalassotalea euphylliae</name>
    <dbReference type="NCBI Taxonomy" id="1655234"/>
    <lineage>
        <taxon>Bacteria</taxon>
        <taxon>Pseudomonadati</taxon>
        <taxon>Pseudomonadota</taxon>
        <taxon>Gammaproteobacteria</taxon>
        <taxon>Alteromonadales</taxon>
        <taxon>Colwelliaceae</taxon>
        <taxon>Thalassotalea</taxon>
    </lineage>
</organism>
<proteinExistence type="predicted"/>
<name>A0A3E0TSS0_9GAMM</name>
<sequence length="476" mass="53724">MPILSQDKFDQLKQKAGNLLNRTLDQHVNLAVTGLSRSGKTAFITSLVNQLLSEGGEKHLTFFNPVHQDRFIAAKRVTQKHMHVARFDYDGAMQALSQLPAVWPQATKGISELRLAIKYKPKDSLLKYTTELATLTLDITDYPGEWLLDLSMLNMTYEQWSEQMHTLLTREPRAELAKAWMEKISQLDPLKAADELEIAELAKAYTELLHTFRHQLGLSVIQPGRFILPGELAGAPILEFFPFTEINKLDGNAYQNADDTSVIGMLKARFLEYRERVVKQFYKKHFLKFDRQIVLADCLTPLNNGKTSFEDLKLAMSMIMQSYHYGQSSLFSRLFNPKIDKLMFAATKADHVTPEQHTNLVSLVNQLVHGTKQEISFNAIDIKSLAIASIKSTNYGNGTYQGQSIPVVRGLAQASGKLTTLFPGAVPAKLPKDNYWQSHPFNFVNFAPTQGVAEHEALPHLRMDQVLQFLLGDKMS</sequence>
<gene>
    <name evidence="1" type="ORF">DXX93_14145</name>
</gene>
<dbReference type="InterPro" id="IPR007413">
    <property type="entry name" value="YcjX-like"/>
</dbReference>
<accession>A0A3E0TSS0</accession>
<dbReference type="Proteomes" id="UP000256478">
    <property type="component" value="Unassembled WGS sequence"/>
</dbReference>
<dbReference type="RefSeq" id="WP_116008663.1">
    <property type="nucleotide sequence ID" value="NZ_QUOU01000001.1"/>
</dbReference>
<comment type="caution">
    <text evidence="1">The sequence shown here is derived from an EMBL/GenBank/DDBJ whole genome shotgun (WGS) entry which is preliminary data.</text>
</comment>
<dbReference type="EMBL" id="QUOU01000001">
    <property type="protein sequence ID" value="REL27588.1"/>
    <property type="molecule type" value="Genomic_DNA"/>
</dbReference>
<dbReference type="PANTHER" id="PTHR38605">
    <property type="entry name" value="ATPASE-RELATED"/>
    <property type="match status" value="1"/>
</dbReference>
<evidence type="ECO:0000313" key="2">
    <source>
        <dbReference type="Proteomes" id="UP000256478"/>
    </source>
</evidence>